<evidence type="ECO:0000313" key="1">
    <source>
        <dbReference type="EMBL" id="WAH43256.1"/>
    </source>
</evidence>
<dbReference type="Proteomes" id="UP001164761">
    <property type="component" value="Chromosome"/>
</dbReference>
<dbReference type="RefSeq" id="WP_268007135.1">
    <property type="nucleotide sequence ID" value="NZ_BSUT01000001.1"/>
</dbReference>
<accession>A0ABY6ZMA5</accession>
<gene>
    <name evidence="1" type="ORF">NZD89_07625</name>
</gene>
<sequence length="55" mass="6362">MKTLDSKKIRVTAVHYVQDEMAASRWFELYVQLAKEAMIASVSHKMAHRKEGDPE</sequence>
<dbReference type="EMBL" id="CP104067">
    <property type="protein sequence ID" value="WAH43256.1"/>
    <property type="molecule type" value="Genomic_DNA"/>
</dbReference>
<organism evidence="1 2">
    <name type="scientific">Alicyclobacillus fastidiosus</name>
    <dbReference type="NCBI Taxonomy" id="392011"/>
    <lineage>
        <taxon>Bacteria</taxon>
        <taxon>Bacillati</taxon>
        <taxon>Bacillota</taxon>
        <taxon>Bacilli</taxon>
        <taxon>Bacillales</taxon>
        <taxon>Alicyclobacillaceae</taxon>
        <taxon>Alicyclobacillus</taxon>
    </lineage>
</organism>
<protein>
    <submittedName>
        <fullName evidence="1">Uncharacterized protein</fullName>
    </submittedName>
</protein>
<keyword evidence="2" id="KW-1185">Reference proteome</keyword>
<evidence type="ECO:0000313" key="2">
    <source>
        <dbReference type="Proteomes" id="UP001164761"/>
    </source>
</evidence>
<proteinExistence type="predicted"/>
<reference evidence="1" key="1">
    <citation type="submission" date="2022-08" db="EMBL/GenBank/DDBJ databases">
        <title>Alicyclobacillus fastidiosus DSM 17978, complete genome.</title>
        <authorList>
            <person name="Wang Q."/>
            <person name="Cai R."/>
            <person name="Wang Z."/>
        </authorList>
    </citation>
    <scope>NUCLEOTIDE SEQUENCE</scope>
    <source>
        <strain evidence="1">DSM 17978</strain>
    </source>
</reference>
<name>A0ABY6ZMA5_9BACL</name>